<keyword evidence="2" id="KW-1185">Reference proteome</keyword>
<name>A0A1B0B401_9MUSC</name>
<dbReference type="AlphaFoldDB" id="A0A1B0B401"/>
<sequence>ILCCNNWQIRTSYDVFGTFKRREIVQTNVFSDDDAILHITAVLTAKEACNAFTSAYANTGLTRNVELPKELLNIKLKNYSSVQKYVHELVMIALKVRNAGINIDDEITAFITLAELSDNLKQLVMVLGNSKREPTVHITKNLLLQNDKFNTRSSLCTKNYK</sequence>
<reference evidence="1" key="2">
    <citation type="submission" date="2020-05" db="UniProtKB">
        <authorList>
            <consortium name="EnsemblMetazoa"/>
        </authorList>
    </citation>
    <scope>IDENTIFICATION</scope>
    <source>
        <strain evidence="1">IAEA</strain>
    </source>
</reference>
<dbReference type="Pfam" id="PF14223">
    <property type="entry name" value="Retrotran_gag_2"/>
    <property type="match status" value="1"/>
</dbReference>
<accession>A0A1B0B401</accession>
<proteinExistence type="predicted"/>
<dbReference type="Proteomes" id="UP000092460">
    <property type="component" value="Unassembled WGS sequence"/>
</dbReference>
<dbReference type="EnsemblMetazoa" id="GPPI018116-RA">
    <property type="protein sequence ID" value="GPPI018116-PA"/>
    <property type="gene ID" value="GPPI018116"/>
</dbReference>
<reference evidence="2" key="1">
    <citation type="submission" date="2015-01" db="EMBL/GenBank/DDBJ databases">
        <authorList>
            <person name="Aksoy S."/>
            <person name="Warren W."/>
            <person name="Wilson R.K."/>
        </authorList>
    </citation>
    <scope>NUCLEOTIDE SEQUENCE [LARGE SCALE GENOMIC DNA]</scope>
    <source>
        <strain evidence="2">IAEA</strain>
    </source>
</reference>
<dbReference type="VEuPathDB" id="VectorBase:GPPI018116"/>
<evidence type="ECO:0000313" key="1">
    <source>
        <dbReference type="EnsemblMetazoa" id="GPPI018116-PA"/>
    </source>
</evidence>
<organism evidence="1 2">
    <name type="scientific">Glossina palpalis gambiensis</name>
    <dbReference type="NCBI Taxonomy" id="67801"/>
    <lineage>
        <taxon>Eukaryota</taxon>
        <taxon>Metazoa</taxon>
        <taxon>Ecdysozoa</taxon>
        <taxon>Arthropoda</taxon>
        <taxon>Hexapoda</taxon>
        <taxon>Insecta</taxon>
        <taxon>Pterygota</taxon>
        <taxon>Neoptera</taxon>
        <taxon>Endopterygota</taxon>
        <taxon>Diptera</taxon>
        <taxon>Brachycera</taxon>
        <taxon>Muscomorpha</taxon>
        <taxon>Hippoboscoidea</taxon>
        <taxon>Glossinidae</taxon>
        <taxon>Glossina</taxon>
    </lineage>
</organism>
<protein>
    <submittedName>
        <fullName evidence="1">Uncharacterized protein</fullName>
    </submittedName>
</protein>
<evidence type="ECO:0000313" key="2">
    <source>
        <dbReference type="Proteomes" id="UP000092460"/>
    </source>
</evidence>
<dbReference type="EMBL" id="JXJN01008131">
    <property type="status" value="NOT_ANNOTATED_CDS"/>
    <property type="molecule type" value="Genomic_DNA"/>
</dbReference>